<evidence type="ECO:0000259" key="1">
    <source>
        <dbReference type="Pfam" id="PF08765"/>
    </source>
</evidence>
<organism evidence="2 5">
    <name type="scientific">Alkaliphilus metalliredigens (strain QYMF)</name>
    <dbReference type="NCBI Taxonomy" id="293826"/>
    <lineage>
        <taxon>Bacteria</taxon>
        <taxon>Bacillati</taxon>
        <taxon>Bacillota</taxon>
        <taxon>Clostridia</taxon>
        <taxon>Peptostreptococcales</taxon>
        <taxon>Natronincolaceae</taxon>
        <taxon>Alkaliphilus</taxon>
    </lineage>
</organism>
<dbReference type="OrthoDB" id="2614246at2"/>
<dbReference type="EMBL" id="CP000724">
    <property type="protein sequence ID" value="ABR46637.1"/>
    <property type="molecule type" value="Genomic_DNA"/>
</dbReference>
<dbReference type="Pfam" id="PF08765">
    <property type="entry name" value="Mor"/>
    <property type="match status" value="1"/>
</dbReference>
<reference evidence="2" key="1">
    <citation type="submission" date="2007-06" db="EMBL/GenBank/DDBJ databases">
        <title>Complete sequence of Alkaliphilus metalliredigens QYMF.</title>
        <authorList>
            <consortium name="US DOE Joint Genome Institute"/>
            <person name="Copeland A."/>
            <person name="Lucas S."/>
            <person name="Lapidus A."/>
            <person name="Barry K."/>
            <person name="Detter J.C."/>
            <person name="Glavina del Rio T."/>
            <person name="Hammon N."/>
            <person name="Israni S."/>
            <person name="Dalin E."/>
            <person name="Tice H."/>
            <person name="Pitluck S."/>
            <person name="Chertkov O."/>
            <person name="Brettin T."/>
            <person name="Bruce D."/>
            <person name="Han C."/>
            <person name="Schmutz J."/>
            <person name="Larimer F."/>
            <person name="Land M."/>
            <person name="Hauser L."/>
            <person name="Kyrpides N."/>
            <person name="Mikhailova N."/>
            <person name="Ye Q."/>
            <person name="Zhou J."/>
            <person name="Fields M."/>
            <person name="Richardson P."/>
        </authorList>
    </citation>
    <scope>NUCLEOTIDE SEQUENCE</scope>
    <source>
        <strain evidence="2">QYMF</strain>
    </source>
</reference>
<dbReference type="STRING" id="293826.Amet_0409"/>
<evidence type="ECO:0000313" key="3">
    <source>
        <dbReference type="EMBL" id="ABR48109.1"/>
    </source>
</evidence>
<name>A6TKB9_ALKMQ</name>
<dbReference type="eggNOG" id="COG5566">
    <property type="taxonomic scope" value="Bacteria"/>
</dbReference>
<dbReference type="SUPFAM" id="SSF46689">
    <property type="entry name" value="Homeodomain-like"/>
    <property type="match status" value="1"/>
</dbReference>
<evidence type="ECO:0000313" key="4">
    <source>
        <dbReference type="EMBL" id="ABR50447.1"/>
    </source>
</evidence>
<gene>
    <name evidence="2" type="ordered locus">Amet_0409</name>
    <name evidence="3" type="ordered locus">Amet_1946</name>
    <name evidence="4" type="ordered locus">Amet_4373</name>
</gene>
<dbReference type="RefSeq" id="WP_011971545.1">
    <property type="nucleotide sequence ID" value="NC_009633.1"/>
</dbReference>
<keyword evidence="5" id="KW-1185">Reference proteome</keyword>
<feature type="domain" description="Mor transcription activator" evidence="1">
    <location>
        <begin position="19"/>
        <end position="96"/>
    </location>
</feature>
<dbReference type="InterPro" id="IPR014875">
    <property type="entry name" value="Mor_transcription_activator"/>
</dbReference>
<protein>
    <recommendedName>
        <fullName evidence="1">Mor transcription activator domain-containing protein</fullName>
    </recommendedName>
</protein>
<dbReference type="KEGG" id="amt:Amet_4373"/>
<evidence type="ECO:0000313" key="5">
    <source>
        <dbReference type="Proteomes" id="UP000001572"/>
    </source>
</evidence>
<dbReference type="KEGG" id="amt:Amet_1946"/>
<dbReference type="Gene3D" id="1.10.10.60">
    <property type="entry name" value="Homeodomain-like"/>
    <property type="match status" value="1"/>
</dbReference>
<dbReference type="EMBL" id="CP000724">
    <property type="protein sequence ID" value="ABR50447.1"/>
    <property type="molecule type" value="Genomic_DNA"/>
</dbReference>
<dbReference type="PANTHER" id="PTHR37812:SF1">
    <property type="entry name" value="MU-LIKE PROPHAGE FLUMU PROTEIN C"/>
    <property type="match status" value="1"/>
</dbReference>
<proteinExistence type="predicted"/>
<dbReference type="KEGG" id="amt:Amet_0409"/>
<dbReference type="InterPro" id="IPR052411">
    <property type="entry name" value="c-mor_Regulatory_Protein"/>
</dbReference>
<sequence>MENWLEKITIDDLDEPYYTIATKIGFEATLELAKMVQGSQIYFPTIVKSCDPKRKELIKEEFNGYNYRELAAKYGFTERWVREICSELVKKERNKPHHSQLSLF</sequence>
<evidence type="ECO:0000313" key="2">
    <source>
        <dbReference type="EMBL" id="ABR46637.1"/>
    </source>
</evidence>
<dbReference type="PANTHER" id="PTHR37812">
    <property type="entry name" value="MU-LIKE PROPHAGE FLUMU PROTEIN C"/>
    <property type="match status" value="1"/>
</dbReference>
<accession>A6TKB9</accession>
<dbReference type="InterPro" id="IPR009057">
    <property type="entry name" value="Homeodomain-like_sf"/>
</dbReference>
<dbReference type="Proteomes" id="UP000001572">
    <property type="component" value="Chromosome"/>
</dbReference>
<dbReference type="EMBL" id="CP000724">
    <property type="protein sequence ID" value="ABR48109.1"/>
    <property type="molecule type" value="Genomic_DNA"/>
</dbReference>
<reference evidence="5" key="2">
    <citation type="journal article" date="2016" name="Genome Announc.">
        <title>Complete genome sequence of Alkaliphilus metalliredigens strain QYMF, an alkaliphilic and metal-reducing bacterium isolated from borax-contaminated leachate ponds.</title>
        <authorList>
            <person name="Hwang C."/>
            <person name="Copeland A."/>
            <person name="Lucas S."/>
            <person name="Lapidus A."/>
            <person name="Barry K."/>
            <person name="Detter J.C."/>
            <person name="Glavina Del Rio T."/>
            <person name="Hammon N."/>
            <person name="Israni S."/>
            <person name="Dalin E."/>
            <person name="Tice H."/>
            <person name="Pitluck S."/>
            <person name="Chertkov O."/>
            <person name="Brettin T."/>
            <person name="Bruce D."/>
            <person name="Han C."/>
            <person name="Schmutz J."/>
            <person name="Larimer F."/>
            <person name="Land M.L."/>
            <person name="Hauser L."/>
            <person name="Kyrpides N."/>
            <person name="Mikhailova N."/>
            <person name="Ye Q."/>
            <person name="Zhou J."/>
            <person name="Richardson P."/>
            <person name="Fields M.W."/>
        </authorList>
    </citation>
    <scope>NUCLEOTIDE SEQUENCE [LARGE SCALE GENOMIC DNA]</scope>
    <source>
        <strain evidence="5">QYMF</strain>
    </source>
</reference>
<dbReference type="AlphaFoldDB" id="A6TKB9"/>
<dbReference type="HOGENOM" id="CLU_141450_3_1_9"/>